<evidence type="ECO:0000256" key="1">
    <source>
        <dbReference type="ARBA" id="ARBA00022729"/>
    </source>
</evidence>
<dbReference type="PANTHER" id="PTHR43037">
    <property type="entry name" value="UNNAMED PRODUCT-RELATED"/>
    <property type="match status" value="1"/>
</dbReference>
<dbReference type="Gene3D" id="3.40.50.1820">
    <property type="entry name" value="alpha/beta hydrolase"/>
    <property type="match status" value="1"/>
</dbReference>
<dbReference type="GO" id="GO:0016787">
    <property type="term" value="F:hydrolase activity"/>
    <property type="evidence" value="ECO:0007669"/>
    <property type="project" value="InterPro"/>
</dbReference>
<dbReference type="PANTHER" id="PTHR43037:SF1">
    <property type="entry name" value="BLL1128 PROTEIN"/>
    <property type="match status" value="1"/>
</dbReference>
<proteinExistence type="predicted"/>
<dbReference type="AlphaFoldDB" id="A0A382LKD7"/>
<organism evidence="3">
    <name type="scientific">marine metagenome</name>
    <dbReference type="NCBI Taxonomy" id="408172"/>
    <lineage>
        <taxon>unclassified sequences</taxon>
        <taxon>metagenomes</taxon>
        <taxon>ecological metagenomes</taxon>
    </lineage>
</organism>
<dbReference type="SUPFAM" id="SSF53474">
    <property type="entry name" value="alpha/beta-Hydrolases"/>
    <property type="match status" value="1"/>
</dbReference>
<accession>A0A382LKD7</accession>
<feature type="domain" description="Phospholipase/carboxylesterase/thioesterase" evidence="2">
    <location>
        <begin position="111"/>
        <end position="217"/>
    </location>
</feature>
<keyword evidence="1" id="KW-0732">Signal</keyword>
<dbReference type="InterPro" id="IPR050955">
    <property type="entry name" value="Plant_Biomass_Hydrol_Est"/>
</dbReference>
<name>A0A382LKD7_9ZZZZ</name>
<gene>
    <name evidence="3" type="ORF">METZ01_LOCUS289587</name>
</gene>
<dbReference type="InterPro" id="IPR003140">
    <property type="entry name" value="PLipase/COase/thioEstase"/>
</dbReference>
<evidence type="ECO:0000313" key="3">
    <source>
        <dbReference type="EMBL" id="SVC36733.1"/>
    </source>
</evidence>
<dbReference type="InterPro" id="IPR029058">
    <property type="entry name" value="AB_hydrolase_fold"/>
</dbReference>
<evidence type="ECO:0000259" key="2">
    <source>
        <dbReference type="Pfam" id="PF02230"/>
    </source>
</evidence>
<reference evidence="3" key="1">
    <citation type="submission" date="2018-05" db="EMBL/GenBank/DDBJ databases">
        <authorList>
            <person name="Lanie J.A."/>
            <person name="Ng W.-L."/>
            <person name="Kazmierczak K.M."/>
            <person name="Andrzejewski T.M."/>
            <person name="Davidsen T.M."/>
            <person name="Wayne K.J."/>
            <person name="Tettelin H."/>
            <person name="Glass J.I."/>
            <person name="Rusch D."/>
            <person name="Podicherti R."/>
            <person name="Tsui H.-C.T."/>
            <person name="Winkler M.E."/>
        </authorList>
    </citation>
    <scope>NUCLEOTIDE SEQUENCE</scope>
</reference>
<protein>
    <recommendedName>
        <fullName evidence="2">Phospholipase/carboxylesterase/thioesterase domain-containing protein</fullName>
    </recommendedName>
</protein>
<sequence length="234" mass="26079">MNKTLPFLLSLILTFATAYAKQTEESYEPSDGSQGYRYLLHLPAGAKKHNPGKKWPLLVFLHGRGERGDDLNRVKVHGPPKLAEKRDMDFIVVSPQCPKSDLWWKPKIVAGLIDEVTSKHDVDKDRIYLTGLSQGGFGTWATAAAYPRKFAAVAPICGGGKVENAKKYGKLPIWNFHGDVDRAVPVKLSRNLVAAIKKAGGNVKYTEYAGVGHNSWTATYDNPKLYEWFLSHKR</sequence>
<dbReference type="Pfam" id="PF02230">
    <property type="entry name" value="Abhydrolase_2"/>
    <property type="match status" value="1"/>
</dbReference>
<dbReference type="EMBL" id="UINC01087403">
    <property type="protein sequence ID" value="SVC36733.1"/>
    <property type="molecule type" value="Genomic_DNA"/>
</dbReference>